<dbReference type="GO" id="GO:0035556">
    <property type="term" value="P:intracellular signal transduction"/>
    <property type="evidence" value="ECO:0007669"/>
    <property type="project" value="InterPro"/>
</dbReference>
<keyword evidence="3" id="KW-1185">Reference proteome</keyword>
<evidence type="ECO:0000313" key="2">
    <source>
        <dbReference type="EMBL" id="MVN89888.1"/>
    </source>
</evidence>
<dbReference type="SUPFAM" id="SSF55073">
    <property type="entry name" value="Nucleotide cyclase"/>
    <property type="match status" value="1"/>
</dbReference>
<dbReference type="GO" id="GO:0004016">
    <property type="term" value="F:adenylate cyclase activity"/>
    <property type="evidence" value="ECO:0007669"/>
    <property type="project" value="UniProtKB-ARBA"/>
</dbReference>
<dbReference type="Proteomes" id="UP000434850">
    <property type="component" value="Unassembled WGS sequence"/>
</dbReference>
<organism evidence="2 3">
    <name type="scientific">Mucilaginibacter aquatilis</name>
    <dbReference type="NCBI Taxonomy" id="1517760"/>
    <lineage>
        <taxon>Bacteria</taxon>
        <taxon>Pseudomonadati</taxon>
        <taxon>Bacteroidota</taxon>
        <taxon>Sphingobacteriia</taxon>
        <taxon>Sphingobacteriales</taxon>
        <taxon>Sphingobacteriaceae</taxon>
        <taxon>Mucilaginibacter</taxon>
    </lineage>
</organism>
<evidence type="ECO:0000313" key="3">
    <source>
        <dbReference type="Proteomes" id="UP000434850"/>
    </source>
</evidence>
<dbReference type="SMART" id="SM00044">
    <property type="entry name" value="CYCc"/>
    <property type="match status" value="1"/>
</dbReference>
<sequence length="270" mass="30176">MKLNISLCKKNRLANRNLSALPLPASVSKPVLQPATKEVESLPATVNQAVQPHEHITQQNIAGEEKQLALMFLDIRNFTPFMEQQSPHDVVFVIRKLFALFNDSIQEAGGRIVETQGDSIYAVFGLNTDIKNAAQAAMDAARSIFHDLQVFNAGYAQPYFNMPFEVGVGLHQGSVLVGRYDIDYSNHTTVMGLPVNIASRLQSKTKDLNNDLLVSEDMFALLDLPADDYQSRYVKLKGITEPVQVRLMGQQYNYKPDNDDMMDYFMAMAG</sequence>
<dbReference type="PANTHER" id="PTHR43081:SF1">
    <property type="entry name" value="ADENYLATE CYCLASE, TERMINAL-DIFFERENTIATION SPECIFIC"/>
    <property type="match status" value="1"/>
</dbReference>
<dbReference type="PANTHER" id="PTHR43081">
    <property type="entry name" value="ADENYLATE CYCLASE, TERMINAL-DIFFERENTIATION SPECIFIC-RELATED"/>
    <property type="match status" value="1"/>
</dbReference>
<dbReference type="InterPro" id="IPR050697">
    <property type="entry name" value="Adenylyl/Guanylyl_Cyclase_3/4"/>
</dbReference>
<dbReference type="OrthoDB" id="341967at2"/>
<dbReference type="GO" id="GO:0009190">
    <property type="term" value="P:cyclic nucleotide biosynthetic process"/>
    <property type="evidence" value="ECO:0007669"/>
    <property type="project" value="InterPro"/>
</dbReference>
<dbReference type="PROSITE" id="PS50125">
    <property type="entry name" value="GUANYLATE_CYCLASE_2"/>
    <property type="match status" value="1"/>
</dbReference>
<dbReference type="InterPro" id="IPR001054">
    <property type="entry name" value="A/G_cyclase"/>
</dbReference>
<evidence type="ECO:0000259" key="1">
    <source>
        <dbReference type="PROSITE" id="PS50125"/>
    </source>
</evidence>
<gene>
    <name evidence="2" type="ORF">GO816_01985</name>
</gene>
<proteinExistence type="predicted"/>
<comment type="caution">
    <text evidence="2">The sequence shown here is derived from an EMBL/GenBank/DDBJ whole genome shotgun (WGS) entry which is preliminary data.</text>
</comment>
<feature type="domain" description="Guanylate cyclase" evidence="1">
    <location>
        <begin position="69"/>
        <end position="202"/>
    </location>
</feature>
<dbReference type="Pfam" id="PF00211">
    <property type="entry name" value="Guanylate_cyc"/>
    <property type="match status" value="1"/>
</dbReference>
<dbReference type="InterPro" id="IPR029787">
    <property type="entry name" value="Nucleotide_cyclase"/>
</dbReference>
<dbReference type="CDD" id="cd07302">
    <property type="entry name" value="CHD"/>
    <property type="match status" value="1"/>
</dbReference>
<reference evidence="2 3" key="1">
    <citation type="submission" date="2019-12" db="EMBL/GenBank/DDBJ databases">
        <title>Mucilaginibacter sp. HME9299 genome sequencing and assembly.</title>
        <authorList>
            <person name="Kang H."/>
            <person name="Kim H."/>
            <person name="Joh K."/>
        </authorList>
    </citation>
    <scope>NUCLEOTIDE SEQUENCE [LARGE SCALE GENOMIC DNA]</scope>
    <source>
        <strain evidence="2 3">HME9299</strain>
    </source>
</reference>
<dbReference type="RefSeq" id="WP_157539678.1">
    <property type="nucleotide sequence ID" value="NZ_WQLA01000001.1"/>
</dbReference>
<name>A0A6I4I6Z5_9SPHI</name>
<protein>
    <recommendedName>
        <fullName evidence="1">Guanylate cyclase domain-containing protein</fullName>
    </recommendedName>
</protein>
<dbReference type="Gene3D" id="3.30.70.1230">
    <property type="entry name" value="Nucleotide cyclase"/>
    <property type="match status" value="1"/>
</dbReference>
<dbReference type="EMBL" id="WQLA01000001">
    <property type="protein sequence ID" value="MVN89888.1"/>
    <property type="molecule type" value="Genomic_DNA"/>
</dbReference>
<accession>A0A6I4I6Z5</accession>
<dbReference type="AlphaFoldDB" id="A0A6I4I6Z5"/>